<keyword evidence="6" id="KW-0812">Transmembrane</keyword>
<feature type="signal peptide" evidence="7">
    <location>
        <begin position="1"/>
        <end position="24"/>
    </location>
</feature>
<evidence type="ECO:0000256" key="1">
    <source>
        <dbReference type="ARBA" id="ARBA00004196"/>
    </source>
</evidence>
<protein>
    <submittedName>
        <fullName evidence="9">Copper resistance protein CopC</fullName>
    </submittedName>
</protein>
<feature type="transmembrane region" description="Helical" evidence="6">
    <location>
        <begin position="158"/>
        <end position="181"/>
    </location>
</feature>
<keyword evidence="6" id="KW-1133">Transmembrane helix</keyword>
<dbReference type="PANTHER" id="PTHR34820">
    <property type="entry name" value="INNER MEMBRANE PROTEIN YEBZ"/>
    <property type="match status" value="1"/>
</dbReference>
<evidence type="ECO:0000313" key="9">
    <source>
        <dbReference type="EMBL" id="MFB6394676.1"/>
    </source>
</evidence>
<keyword evidence="3 7" id="KW-0732">Signal</keyword>
<dbReference type="InterPro" id="IPR014756">
    <property type="entry name" value="Ig_E-set"/>
</dbReference>
<dbReference type="InterPro" id="IPR014755">
    <property type="entry name" value="Cu-Rt/internalin_Ig-like"/>
</dbReference>
<keyword evidence="6" id="KW-0472">Membrane</keyword>
<feature type="compositionally biased region" description="Low complexity" evidence="5">
    <location>
        <begin position="142"/>
        <end position="151"/>
    </location>
</feature>
<accession>A0ABV5CS98</accession>
<evidence type="ECO:0000256" key="5">
    <source>
        <dbReference type="SAM" id="MobiDB-lite"/>
    </source>
</evidence>
<organism evidence="9 10">
    <name type="scientific">Polymorphospora lycopeni</name>
    <dbReference type="NCBI Taxonomy" id="3140240"/>
    <lineage>
        <taxon>Bacteria</taxon>
        <taxon>Bacillati</taxon>
        <taxon>Actinomycetota</taxon>
        <taxon>Actinomycetes</taxon>
        <taxon>Micromonosporales</taxon>
        <taxon>Micromonosporaceae</taxon>
        <taxon>Polymorphospora</taxon>
    </lineage>
</organism>
<dbReference type="EMBL" id="JBCGDC010000042">
    <property type="protein sequence ID" value="MFB6394676.1"/>
    <property type="molecule type" value="Genomic_DNA"/>
</dbReference>
<comment type="caution">
    <text evidence="9">The sequence shown here is derived from an EMBL/GenBank/DDBJ whole genome shotgun (WGS) entry which is preliminary data.</text>
</comment>
<dbReference type="Proteomes" id="UP001582793">
    <property type="component" value="Unassembled WGS sequence"/>
</dbReference>
<keyword evidence="10" id="KW-1185">Reference proteome</keyword>
<evidence type="ECO:0000313" key="10">
    <source>
        <dbReference type="Proteomes" id="UP001582793"/>
    </source>
</evidence>
<keyword evidence="2" id="KW-0479">Metal-binding</keyword>
<comment type="subcellular location">
    <subcellularLocation>
        <location evidence="1">Cell envelope</location>
    </subcellularLocation>
</comment>
<sequence>MTALTLGVVVGALSVLLLAGPAAAHNSFTGSDPENGATLDKAPETVQLRFLSRLDPATTKVTVTGPDGAATYGGEPTFDGNRVTVPFTLGPAGLYTVAYEVISGDTHPIKGSVKFTLSVGATPSVSPTPTAEPTSAPPSPSATPSLAPAAAENEDGPVWPWLIGGLVVLAAVVALLAVGFARRRRT</sequence>
<dbReference type="RefSeq" id="WP_375734751.1">
    <property type="nucleotide sequence ID" value="NZ_JBCGDC010000042.1"/>
</dbReference>
<feature type="chain" id="PRO_5047144585" evidence="7">
    <location>
        <begin position="25"/>
        <end position="186"/>
    </location>
</feature>
<evidence type="ECO:0000256" key="6">
    <source>
        <dbReference type="SAM" id="Phobius"/>
    </source>
</evidence>
<dbReference type="Gene3D" id="2.60.40.1220">
    <property type="match status" value="1"/>
</dbReference>
<feature type="domain" description="CopC" evidence="8">
    <location>
        <begin position="25"/>
        <end position="117"/>
    </location>
</feature>
<evidence type="ECO:0000256" key="4">
    <source>
        <dbReference type="ARBA" id="ARBA00023008"/>
    </source>
</evidence>
<name>A0ABV5CS98_9ACTN</name>
<reference evidence="9 10" key="1">
    <citation type="submission" date="2024-04" db="EMBL/GenBank/DDBJ databases">
        <title>Polymorphospora sp. isolated from Baiyangdian Lake in Xiong'an New Area.</title>
        <authorList>
            <person name="Zhang X."/>
            <person name="Liu J."/>
        </authorList>
    </citation>
    <scope>NUCLEOTIDE SEQUENCE [LARGE SCALE GENOMIC DNA]</scope>
    <source>
        <strain evidence="9 10">2-325</strain>
    </source>
</reference>
<dbReference type="PANTHER" id="PTHR34820:SF4">
    <property type="entry name" value="INNER MEMBRANE PROTEIN YEBZ"/>
    <property type="match status" value="1"/>
</dbReference>
<dbReference type="SUPFAM" id="SSF81296">
    <property type="entry name" value="E set domains"/>
    <property type="match status" value="1"/>
</dbReference>
<evidence type="ECO:0000259" key="8">
    <source>
        <dbReference type="Pfam" id="PF04234"/>
    </source>
</evidence>
<feature type="region of interest" description="Disordered" evidence="5">
    <location>
        <begin position="123"/>
        <end position="151"/>
    </location>
</feature>
<feature type="compositionally biased region" description="Low complexity" evidence="5">
    <location>
        <begin position="123"/>
        <end position="134"/>
    </location>
</feature>
<gene>
    <name evidence="9" type="ORF">AAFH96_16410</name>
</gene>
<proteinExistence type="predicted"/>
<dbReference type="InterPro" id="IPR032694">
    <property type="entry name" value="CopC/D"/>
</dbReference>
<keyword evidence="4" id="KW-0186">Copper</keyword>
<evidence type="ECO:0000256" key="3">
    <source>
        <dbReference type="ARBA" id="ARBA00022729"/>
    </source>
</evidence>
<evidence type="ECO:0000256" key="7">
    <source>
        <dbReference type="SAM" id="SignalP"/>
    </source>
</evidence>
<evidence type="ECO:0000256" key="2">
    <source>
        <dbReference type="ARBA" id="ARBA00022723"/>
    </source>
</evidence>
<dbReference type="InterPro" id="IPR007348">
    <property type="entry name" value="CopC_dom"/>
</dbReference>
<dbReference type="Pfam" id="PF04234">
    <property type="entry name" value="CopC"/>
    <property type="match status" value="1"/>
</dbReference>